<dbReference type="NCBIfam" id="TIGR01671">
    <property type="entry name" value="phage_TIGR01671"/>
    <property type="match status" value="1"/>
</dbReference>
<gene>
    <name evidence="2" type="ORF">P7H46_08985</name>
</gene>
<dbReference type="Proteomes" id="UP001269061">
    <property type="component" value="Unassembled WGS sequence"/>
</dbReference>
<dbReference type="InterPro" id="IPR023385">
    <property type="entry name" value="YopX-like_C"/>
</dbReference>
<sequence>MAPKYRAWNKKTQSFIDYGDLVLDLRSGKTYAGDIGLVESAIDVTDQIELMQSIGLKDKNGVEIFEGDIVKVTDYNDYSYITNVYWGGSDNYPAFDLNWKYVPDAYYYEANILATIINDPNGFETIEVIGNIYENPELLEVEE</sequence>
<dbReference type="InterPro" id="IPR010024">
    <property type="entry name" value="CHP16711"/>
</dbReference>
<dbReference type="Pfam" id="PF09643">
    <property type="entry name" value="YopX"/>
    <property type="match status" value="1"/>
</dbReference>
<comment type="caution">
    <text evidence="2">The sequence shown here is derived from an EMBL/GenBank/DDBJ whole genome shotgun (WGS) entry which is preliminary data.</text>
</comment>
<accession>A0ABU3FIS9</accession>
<dbReference type="EMBL" id="JARQAZ010000007">
    <property type="protein sequence ID" value="MDT2770971.1"/>
    <property type="molecule type" value="Genomic_DNA"/>
</dbReference>
<feature type="domain" description="YopX protein" evidence="1">
    <location>
        <begin position="4"/>
        <end position="140"/>
    </location>
</feature>
<name>A0ABU3FIS9_9ENTE</name>
<reference evidence="2 3" key="1">
    <citation type="submission" date="2023-03" db="EMBL/GenBank/DDBJ databases">
        <authorList>
            <person name="Shen W."/>
            <person name="Cai J."/>
        </authorList>
    </citation>
    <scope>NUCLEOTIDE SEQUENCE [LARGE SCALE GENOMIC DNA]</scope>
    <source>
        <strain evidence="2 3">Y59</strain>
    </source>
</reference>
<evidence type="ECO:0000313" key="2">
    <source>
        <dbReference type="EMBL" id="MDT2770971.1"/>
    </source>
</evidence>
<dbReference type="RefSeq" id="WP_311815801.1">
    <property type="nucleotide sequence ID" value="NZ_JARQAZ010000007.1"/>
</dbReference>
<dbReference type="Gene3D" id="2.30.30.290">
    <property type="entry name" value="YopX-like domains"/>
    <property type="match status" value="1"/>
</dbReference>
<evidence type="ECO:0000259" key="1">
    <source>
        <dbReference type="Pfam" id="PF09643"/>
    </source>
</evidence>
<keyword evidence="3" id="KW-1185">Reference proteome</keyword>
<proteinExistence type="predicted"/>
<dbReference type="SUPFAM" id="SSF159006">
    <property type="entry name" value="YopX-like"/>
    <property type="match status" value="1"/>
</dbReference>
<evidence type="ECO:0000313" key="3">
    <source>
        <dbReference type="Proteomes" id="UP001269061"/>
    </source>
</evidence>
<dbReference type="InterPro" id="IPR019096">
    <property type="entry name" value="YopX_protein"/>
</dbReference>
<organism evidence="2 3">
    <name type="scientific">Enterococcus pseudoavium</name>
    <dbReference type="NCBI Taxonomy" id="44007"/>
    <lineage>
        <taxon>Bacteria</taxon>
        <taxon>Bacillati</taxon>
        <taxon>Bacillota</taxon>
        <taxon>Bacilli</taxon>
        <taxon>Lactobacillales</taxon>
        <taxon>Enterococcaceae</taxon>
        <taxon>Enterococcus</taxon>
    </lineage>
</organism>
<protein>
    <submittedName>
        <fullName evidence="2">YopX family protein</fullName>
    </submittedName>
</protein>